<keyword evidence="3" id="KW-1185">Reference proteome</keyword>
<sequence length="81" mass="8228">MTALLQLAALCCVVAGLVAGGAVGLATRSLRAGLPVALDFWLAAGLLRLGADPGWTSLLATAAIVAVRRLVTWSLGTARTR</sequence>
<dbReference type="RefSeq" id="WP_220170505.1">
    <property type="nucleotide sequence ID" value="NZ_JAIBOA010000032.1"/>
</dbReference>
<dbReference type="Proteomes" id="UP000774570">
    <property type="component" value="Unassembled WGS sequence"/>
</dbReference>
<keyword evidence="1" id="KW-1133">Transmembrane helix</keyword>
<dbReference type="InterPro" id="IPR012427">
    <property type="entry name" value="DUF1622"/>
</dbReference>
<name>A0ABS7G6L1_9ACTN</name>
<keyword evidence="1" id="KW-0812">Transmembrane</keyword>
<evidence type="ECO:0000313" key="3">
    <source>
        <dbReference type="Proteomes" id="UP000774570"/>
    </source>
</evidence>
<evidence type="ECO:0000313" key="2">
    <source>
        <dbReference type="EMBL" id="MBW8487268.1"/>
    </source>
</evidence>
<feature type="transmembrane region" description="Helical" evidence="1">
    <location>
        <begin position="55"/>
        <end position="71"/>
    </location>
</feature>
<dbReference type="EMBL" id="JAIBOA010000032">
    <property type="protein sequence ID" value="MBW8487268.1"/>
    <property type="molecule type" value="Genomic_DNA"/>
</dbReference>
<evidence type="ECO:0000256" key="1">
    <source>
        <dbReference type="SAM" id="Phobius"/>
    </source>
</evidence>
<dbReference type="Pfam" id="PF07784">
    <property type="entry name" value="DUF1622"/>
    <property type="match status" value="1"/>
</dbReference>
<organism evidence="2 3">
    <name type="scientific">Actinomadura parmotrematis</name>
    <dbReference type="NCBI Taxonomy" id="2864039"/>
    <lineage>
        <taxon>Bacteria</taxon>
        <taxon>Bacillati</taxon>
        <taxon>Actinomycetota</taxon>
        <taxon>Actinomycetes</taxon>
        <taxon>Streptosporangiales</taxon>
        <taxon>Thermomonosporaceae</taxon>
        <taxon>Actinomadura</taxon>
    </lineage>
</organism>
<accession>A0ABS7G6L1</accession>
<reference evidence="2 3" key="1">
    <citation type="submission" date="2021-07" db="EMBL/GenBank/DDBJ databases">
        <title>Actinomadura sp. PM05-2 isolated from lichen.</title>
        <authorList>
            <person name="Somphong A."/>
            <person name="Phongsopitanun W."/>
            <person name="Tanasupawat S."/>
            <person name="Peongsungnone V."/>
        </authorList>
    </citation>
    <scope>NUCLEOTIDE SEQUENCE [LARGE SCALE GENOMIC DNA]</scope>
    <source>
        <strain evidence="2 3">PM05-2</strain>
    </source>
</reference>
<gene>
    <name evidence="2" type="ORF">K1Y72_33265</name>
</gene>
<protein>
    <submittedName>
        <fullName evidence="2">DUF1622 domain-containing protein</fullName>
    </submittedName>
</protein>
<proteinExistence type="predicted"/>
<keyword evidence="1" id="KW-0472">Membrane</keyword>
<comment type="caution">
    <text evidence="2">The sequence shown here is derived from an EMBL/GenBank/DDBJ whole genome shotgun (WGS) entry which is preliminary data.</text>
</comment>